<evidence type="ECO:0000313" key="3">
    <source>
        <dbReference type="Proteomes" id="UP000247565"/>
    </source>
</evidence>
<dbReference type="RefSeq" id="WP_110438818.1">
    <property type="nucleotide sequence ID" value="NZ_CP046393.1"/>
</dbReference>
<accession>A0A318NCK9</accession>
<gene>
    <name evidence="2" type="ORF">DK869_04545</name>
</gene>
<organism evidence="2 3">
    <name type="scientific">Commensalibacter melissae</name>
    <dbReference type="NCBI Taxonomy" id="2070537"/>
    <lineage>
        <taxon>Bacteria</taxon>
        <taxon>Pseudomonadati</taxon>
        <taxon>Pseudomonadota</taxon>
        <taxon>Alphaproteobacteria</taxon>
        <taxon>Acetobacterales</taxon>
        <taxon>Acetobacteraceae</taxon>
    </lineage>
</organism>
<dbReference type="SUPFAM" id="SSF82153">
    <property type="entry name" value="FAS1 domain"/>
    <property type="match status" value="1"/>
</dbReference>
<protein>
    <recommendedName>
        <fullName evidence="1">FAS1 domain-containing protein</fullName>
    </recommendedName>
</protein>
<dbReference type="Proteomes" id="UP000247565">
    <property type="component" value="Unassembled WGS sequence"/>
</dbReference>
<dbReference type="PROSITE" id="PS50213">
    <property type="entry name" value="FAS1"/>
    <property type="match status" value="1"/>
</dbReference>
<dbReference type="InterPro" id="IPR036378">
    <property type="entry name" value="FAS1_dom_sf"/>
</dbReference>
<proteinExistence type="predicted"/>
<comment type="caution">
    <text evidence="2">The sequence shown here is derived from an EMBL/GenBank/DDBJ whole genome shotgun (WGS) entry which is preliminary data.</text>
</comment>
<evidence type="ECO:0000313" key="2">
    <source>
        <dbReference type="EMBL" id="PXZ00676.1"/>
    </source>
</evidence>
<name>A0A318NCK9_9PROT</name>
<dbReference type="EMBL" id="QGLT01000002">
    <property type="protein sequence ID" value="PXZ00676.1"/>
    <property type="molecule type" value="Genomic_DNA"/>
</dbReference>
<reference evidence="2 3" key="1">
    <citation type="submission" date="2018-05" db="EMBL/GenBank/DDBJ databases">
        <title>Reference genomes for bee gut microbiota database.</title>
        <authorList>
            <person name="Ellegaard K.M."/>
        </authorList>
    </citation>
    <scope>NUCLEOTIDE SEQUENCE [LARGE SCALE GENOMIC DNA]</scope>
    <source>
        <strain evidence="2 3">ESL0284</strain>
    </source>
</reference>
<dbReference type="AlphaFoldDB" id="A0A318NCK9"/>
<dbReference type="Gene3D" id="2.30.180.10">
    <property type="entry name" value="FAS1 domain"/>
    <property type="match status" value="1"/>
</dbReference>
<dbReference type="InterPro" id="IPR000782">
    <property type="entry name" value="FAS1_domain"/>
</dbReference>
<evidence type="ECO:0000259" key="1">
    <source>
        <dbReference type="PROSITE" id="PS50213"/>
    </source>
</evidence>
<dbReference type="OrthoDB" id="9800666at2"/>
<sequence length="245" mass="27942">MRHLNGGNWADKNYLKKISIQICGFIGLLSLVNCSNSGVPEHERECQWHGSPSWYCRHTAKVDTYYTKGSTKLYFIPSYNNVKEFPVPNMPVYADESLDQTVRASIVLADYTAALRKTGLLSIIERRGPYTLFAVPNAPMEKPKFFVNGSLMDVQNESYLKRLMGYTIVFGSYSPEYLKKLVLQHNGTYTLTTYYNDPLYISLDDTKQQLIVKNKVGERNKIWVNGIPQANGFIYVTQDLLNVVP</sequence>
<keyword evidence="3" id="KW-1185">Reference proteome</keyword>
<feature type="domain" description="FAS1" evidence="1">
    <location>
        <begin position="95"/>
        <end position="241"/>
    </location>
</feature>